<dbReference type="InterPro" id="IPR035919">
    <property type="entry name" value="EAL_sf"/>
</dbReference>
<dbReference type="InterPro" id="IPR000160">
    <property type="entry name" value="GGDEF_dom"/>
</dbReference>
<dbReference type="CDD" id="cd12915">
    <property type="entry name" value="PDC2_DGC_like"/>
    <property type="match status" value="1"/>
</dbReference>
<evidence type="ECO:0000259" key="2">
    <source>
        <dbReference type="PROSITE" id="PS50883"/>
    </source>
</evidence>
<dbReference type="InterPro" id="IPR000014">
    <property type="entry name" value="PAS"/>
</dbReference>
<dbReference type="AlphaFoldDB" id="A0A2M6UM27"/>
<dbReference type="PANTHER" id="PTHR44757:SF2">
    <property type="entry name" value="BIOFILM ARCHITECTURE MAINTENANCE PROTEIN MBAA"/>
    <property type="match status" value="1"/>
</dbReference>
<dbReference type="SUPFAM" id="SSF55785">
    <property type="entry name" value="PYP-like sensor domain (PAS domain)"/>
    <property type="match status" value="1"/>
</dbReference>
<dbReference type="EMBL" id="LFJC01000003">
    <property type="protein sequence ID" value="PIT05587.1"/>
    <property type="molecule type" value="Genomic_DNA"/>
</dbReference>
<feature type="transmembrane region" description="Helical" evidence="1">
    <location>
        <begin position="313"/>
        <end position="333"/>
    </location>
</feature>
<feature type="domain" description="EAL" evidence="2">
    <location>
        <begin position="639"/>
        <end position="889"/>
    </location>
</feature>
<dbReference type="InterPro" id="IPR029787">
    <property type="entry name" value="Nucleotide_cyclase"/>
</dbReference>
<sequence length="891" mass="98416">MGTSIRWTARMRALLRRWRGAPLTWLIVGGFVLMAATAVGTALTVDRFRQNAIESGRDSLENSVRLLARHFDREFEDFAVLQKSIITELESHDFEGHGIESAEIFRSEMGTLAMHEVLRAKASGWSDVAGANLFDSRGMLINSSRRWPVADISVADRGYFNRLKDDPVAQEEVEVVPGRFGSGPAIVFARRVSGPHGEFLGLVSRAITPEQLESFFASTGLGEDSSVAMYHQNGQLLARIPHVDAMIGQNFRKGTPGQMEVFQRTVVSTQLVSPVDGKDRIVASRLLTGEPLVVIATKSLDAALATWRTQTKFFVTVAVLSIGLLVLTLFLIFRQVTHRLSFEKQRLDTAMNTMTQGLLMFDQDERLVVCNRRYIEMYGLSAELVKPGVHFRDVIRHRHDTGSFHGDVESYCDDILSNVGRFQNTIVETADGRLIEIKNQPGAAGGWLATHEDVTARIRADERIAHMAHYDALTDLPNRVLMRGHLERRVADLGEGKPFAILYIDVDEFKGVNDSLGHEVGDELLRQVANRLRACVSGNDLVARLGGDEFAIVKAGTRDPAELTALAENILKALRMPVDCKGQDIPTDVSIGIAIAPDHGDNPDDLLKRADLAMYAAKSEGRRTCRVFAPEYDAKAKERRQLELDLRQALARGEFEVHYQPLVDLKANVVTGCEALLRWRHPERGMVSPADFIPVAEDTGLIGEIGEWVLKQACSEAASWPGQIHIAVNVSPVQFRSRTLALKVAAALAESGLAPGRLELEITETVLIRDDEEALTILQQLRELGVRIALDDFGTGYSSLSYLHRFPFDKIKIDRSFISDIGEPEDSSPIVQAVVHMAAARRMATTAEGVETEAQREVLRQLGCSQMQGWLFSPAVPAAKLKQLLAAQAAA</sequence>
<dbReference type="Gene3D" id="3.30.70.270">
    <property type="match status" value="1"/>
</dbReference>
<gene>
    <name evidence="4" type="ORF">TSA1_36275</name>
</gene>
<dbReference type="FunFam" id="3.20.20.450:FF:000001">
    <property type="entry name" value="Cyclic di-GMP phosphodiesterase yahA"/>
    <property type="match status" value="1"/>
</dbReference>
<evidence type="ECO:0000256" key="1">
    <source>
        <dbReference type="SAM" id="Phobius"/>
    </source>
</evidence>
<dbReference type="InterPro" id="IPR001633">
    <property type="entry name" value="EAL_dom"/>
</dbReference>
<dbReference type="PROSITE" id="PS50883">
    <property type="entry name" value="EAL"/>
    <property type="match status" value="1"/>
</dbReference>
<dbReference type="PANTHER" id="PTHR44757">
    <property type="entry name" value="DIGUANYLATE CYCLASE DGCP"/>
    <property type="match status" value="1"/>
</dbReference>
<comment type="caution">
    <text evidence="4">The sequence shown here is derived from an EMBL/GenBank/DDBJ whole genome shotgun (WGS) entry which is preliminary data.</text>
</comment>
<dbReference type="Proteomes" id="UP000228930">
    <property type="component" value="Unassembled WGS sequence"/>
</dbReference>
<evidence type="ECO:0000259" key="3">
    <source>
        <dbReference type="PROSITE" id="PS50887"/>
    </source>
</evidence>
<keyword evidence="1" id="KW-0812">Transmembrane</keyword>
<keyword evidence="1" id="KW-0472">Membrane</keyword>
<evidence type="ECO:0000313" key="5">
    <source>
        <dbReference type="Proteomes" id="UP000228930"/>
    </source>
</evidence>
<dbReference type="Pfam" id="PF22588">
    <property type="entry name" value="dCache_1_like"/>
    <property type="match status" value="1"/>
</dbReference>
<dbReference type="CDD" id="cd01949">
    <property type="entry name" value="GGDEF"/>
    <property type="match status" value="1"/>
</dbReference>
<dbReference type="Gene3D" id="3.30.450.20">
    <property type="entry name" value="PAS domain"/>
    <property type="match status" value="3"/>
</dbReference>
<name>A0A2M6UM27_9BRAD</name>
<dbReference type="CDD" id="cd12914">
    <property type="entry name" value="PDC1_DGC_like"/>
    <property type="match status" value="1"/>
</dbReference>
<dbReference type="SUPFAM" id="SSF141868">
    <property type="entry name" value="EAL domain-like"/>
    <property type="match status" value="1"/>
</dbReference>
<keyword evidence="1" id="KW-1133">Transmembrane helix</keyword>
<dbReference type="Pfam" id="PF00563">
    <property type="entry name" value="EAL"/>
    <property type="match status" value="1"/>
</dbReference>
<dbReference type="InterPro" id="IPR052155">
    <property type="entry name" value="Biofilm_reg_signaling"/>
</dbReference>
<proteinExistence type="predicted"/>
<dbReference type="InterPro" id="IPR035965">
    <property type="entry name" value="PAS-like_dom_sf"/>
</dbReference>
<accession>A0A2M6UM27</accession>
<protein>
    <submittedName>
        <fullName evidence="4">Diguanylate cyclase</fullName>
    </submittedName>
</protein>
<reference evidence="4 5" key="1">
    <citation type="submission" date="2015-06" db="EMBL/GenBank/DDBJ databases">
        <title>Comparative genome analysis of nirS-carrying Bradyrhizobium sp. strains.</title>
        <authorList>
            <person name="Ishii S."/>
            <person name="Jang J."/>
            <person name="Nishizawa T."/>
            <person name="Senoo K."/>
        </authorList>
    </citation>
    <scope>NUCLEOTIDE SEQUENCE [LARGE SCALE GENOMIC DNA]</scope>
    <source>
        <strain evidence="4 5">TSA1</strain>
    </source>
</reference>
<dbReference type="InterPro" id="IPR054327">
    <property type="entry name" value="His-kinase-like_sensor"/>
</dbReference>
<organism evidence="4 5">
    <name type="scientific">Bradyrhizobium nitroreducens</name>
    <dbReference type="NCBI Taxonomy" id="709803"/>
    <lineage>
        <taxon>Bacteria</taxon>
        <taxon>Pseudomonadati</taxon>
        <taxon>Pseudomonadota</taxon>
        <taxon>Alphaproteobacteria</taxon>
        <taxon>Hyphomicrobiales</taxon>
        <taxon>Nitrobacteraceae</taxon>
        <taxon>Bradyrhizobium</taxon>
    </lineage>
</organism>
<dbReference type="SMART" id="SM00052">
    <property type="entry name" value="EAL"/>
    <property type="match status" value="1"/>
</dbReference>
<dbReference type="NCBIfam" id="TIGR00254">
    <property type="entry name" value="GGDEF"/>
    <property type="match status" value="1"/>
</dbReference>
<dbReference type="InterPro" id="IPR043128">
    <property type="entry name" value="Rev_trsase/Diguanyl_cyclase"/>
</dbReference>
<dbReference type="Pfam" id="PF00990">
    <property type="entry name" value="GGDEF"/>
    <property type="match status" value="1"/>
</dbReference>
<dbReference type="CDD" id="cd01948">
    <property type="entry name" value="EAL"/>
    <property type="match status" value="1"/>
</dbReference>
<dbReference type="SMART" id="SM00267">
    <property type="entry name" value="GGDEF"/>
    <property type="match status" value="1"/>
</dbReference>
<dbReference type="Gene3D" id="3.20.20.450">
    <property type="entry name" value="EAL domain"/>
    <property type="match status" value="1"/>
</dbReference>
<feature type="domain" description="GGDEF" evidence="3">
    <location>
        <begin position="497"/>
        <end position="630"/>
    </location>
</feature>
<evidence type="ECO:0000313" key="4">
    <source>
        <dbReference type="EMBL" id="PIT05587.1"/>
    </source>
</evidence>
<keyword evidence="5" id="KW-1185">Reference proteome</keyword>
<dbReference type="SUPFAM" id="SSF55073">
    <property type="entry name" value="Nucleotide cyclase"/>
    <property type="match status" value="1"/>
</dbReference>
<dbReference type="PROSITE" id="PS50887">
    <property type="entry name" value="GGDEF"/>
    <property type="match status" value="1"/>
</dbReference>
<dbReference type="RefSeq" id="WP_100180693.1">
    <property type="nucleotide sequence ID" value="NZ_LFJC01000003.1"/>
</dbReference>
<dbReference type="NCBIfam" id="TIGR00229">
    <property type="entry name" value="sensory_box"/>
    <property type="match status" value="1"/>
</dbReference>
<dbReference type="Pfam" id="PF12860">
    <property type="entry name" value="PAS_7"/>
    <property type="match status" value="1"/>
</dbReference>